<feature type="transmembrane region" description="Helical" evidence="2">
    <location>
        <begin position="20"/>
        <end position="42"/>
    </location>
</feature>
<keyword evidence="2" id="KW-0812">Transmembrane</keyword>
<keyword evidence="2" id="KW-1133">Transmembrane helix</keyword>
<proteinExistence type="predicted"/>
<evidence type="ECO:0000313" key="3">
    <source>
        <dbReference type="EMBL" id="OHB12066.1"/>
    </source>
</evidence>
<feature type="region of interest" description="Disordered" evidence="1">
    <location>
        <begin position="51"/>
        <end position="73"/>
    </location>
</feature>
<comment type="caution">
    <text evidence="3">The sequence shown here is derived from an EMBL/GenBank/DDBJ whole genome shotgun (WGS) entry which is preliminary data.</text>
</comment>
<evidence type="ECO:0000256" key="2">
    <source>
        <dbReference type="SAM" id="Phobius"/>
    </source>
</evidence>
<evidence type="ECO:0000313" key="4">
    <source>
        <dbReference type="Proteomes" id="UP000177276"/>
    </source>
</evidence>
<organism evidence="3 4">
    <name type="scientific">Candidatus Zambryskibacteria bacterium RIFCSPLOWO2_12_FULL_39_16</name>
    <dbReference type="NCBI Taxonomy" id="1802775"/>
    <lineage>
        <taxon>Bacteria</taxon>
        <taxon>Candidatus Zambryskiibacteriota</taxon>
    </lineage>
</organism>
<sequence>MDTFNPNQMPPINTGLNKKPLGPLVAVIIILSLIIIGGLYFLKERASQKVYPPTTSDSMTKSLNQQSSSDDLNSIEADLNATDVNNLDQGAAAIEAQLQ</sequence>
<dbReference type="EMBL" id="MHWS01000017">
    <property type="protein sequence ID" value="OHB12066.1"/>
    <property type="molecule type" value="Genomic_DNA"/>
</dbReference>
<accession>A0A1G2URP9</accession>
<feature type="compositionally biased region" description="Polar residues" evidence="1">
    <location>
        <begin position="53"/>
        <end position="72"/>
    </location>
</feature>
<protein>
    <submittedName>
        <fullName evidence="3">Uncharacterized protein</fullName>
    </submittedName>
</protein>
<dbReference type="Proteomes" id="UP000177276">
    <property type="component" value="Unassembled WGS sequence"/>
</dbReference>
<dbReference type="AlphaFoldDB" id="A0A1G2URP9"/>
<name>A0A1G2URP9_9BACT</name>
<keyword evidence="2" id="KW-0472">Membrane</keyword>
<gene>
    <name evidence="3" type="ORF">A3G46_02725</name>
</gene>
<evidence type="ECO:0000256" key="1">
    <source>
        <dbReference type="SAM" id="MobiDB-lite"/>
    </source>
</evidence>
<reference evidence="3 4" key="1">
    <citation type="journal article" date="2016" name="Nat. Commun.">
        <title>Thousands of microbial genomes shed light on interconnected biogeochemical processes in an aquifer system.</title>
        <authorList>
            <person name="Anantharaman K."/>
            <person name="Brown C.T."/>
            <person name="Hug L.A."/>
            <person name="Sharon I."/>
            <person name="Castelle C.J."/>
            <person name="Probst A.J."/>
            <person name="Thomas B.C."/>
            <person name="Singh A."/>
            <person name="Wilkins M.J."/>
            <person name="Karaoz U."/>
            <person name="Brodie E.L."/>
            <person name="Williams K.H."/>
            <person name="Hubbard S.S."/>
            <person name="Banfield J.F."/>
        </authorList>
    </citation>
    <scope>NUCLEOTIDE SEQUENCE [LARGE SCALE GENOMIC DNA]</scope>
</reference>